<evidence type="ECO:0000256" key="1">
    <source>
        <dbReference type="ARBA" id="ARBA00004651"/>
    </source>
</evidence>
<feature type="transmembrane region" description="Helical" evidence="6">
    <location>
        <begin position="151"/>
        <end position="173"/>
    </location>
</feature>
<proteinExistence type="predicted"/>
<reference evidence="8 9" key="1">
    <citation type="journal article" date="2018" name="Nat. Biotechnol.">
        <title>A standardized bacterial taxonomy based on genome phylogeny substantially revises the tree of life.</title>
        <authorList>
            <person name="Parks D.H."/>
            <person name="Chuvochina M."/>
            <person name="Waite D.W."/>
            <person name="Rinke C."/>
            <person name="Skarshewski A."/>
            <person name="Chaumeil P.A."/>
            <person name="Hugenholtz P."/>
        </authorList>
    </citation>
    <scope>NUCLEOTIDE SEQUENCE [LARGE SCALE GENOMIC DNA]</scope>
    <source>
        <strain evidence="8">UBA10707</strain>
    </source>
</reference>
<gene>
    <name evidence="8" type="ORF">DD666_02480</name>
</gene>
<name>A0A356LCM1_9BURK</name>
<organism evidence="8 9">
    <name type="scientific">Advenella kashmirensis</name>
    <dbReference type="NCBI Taxonomy" id="310575"/>
    <lineage>
        <taxon>Bacteria</taxon>
        <taxon>Pseudomonadati</taxon>
        <taxon>Pseudomonadota</taxon>
        <taxon>Betaproteobacteria</taxon>
        <taxon>Burkholderiales</taxon>
        <taxon>Alcaligenaceae</taxon>
    </lineage>
</organism>
<feature type="transmembrane region" description="Helical" evidence="6">
    <location>
        <begin position="245"/>
        <end position="260"/>
    </location>
</feature>
<keyword evidence="3 6" id="KW-0812">Transmembrane</keyword>
<feature type="transmembrane region" description="Helical" evidence="6">
    <location>
        <begin position="216"/>
        <end position="238"/>
    </location>
</feature>
<dbReference type="Gene3D" id="3.30.450.20">
    <property type="entry name" value="PAS domain"/>
    <property type="match status" value="1"/>
</dbReference>
<sequence length="423" mass="45928">MPVFEPKNRAAASVLGWALLYWAAAYISLMLDDPLSHVGFVWFPAGVGVAAFLVSDYRRWPWLLAAFFIAHLIADINFGHDIPIAVPLAIITLTSDMATAWIVSRYAQNKDGLQIVLRWIVATFVISAVAAVLSAGWLTLFDNAPFDELVWVWWGAHASGVLYLTAVVMGLRGYQLGSTNTGTKAIVVGVASLILMVICAWLIFDAEQMDMTRRHAPWRATLVFALTGIPVVLAVVAAISCGNRMGSLALLCLGAIVIYHSSQGTGPFFLKSLRPGESLLLAQCYLVGTALLIVFLRVFTQTVKRYGGVREQRQETAFMYRLDATSGHMDWDGRIHEALGTDQETMSSATQILAMAHPDDRSALAAMLATDGDKSGGEQAAEFRLKSAATDWIRIRATAPVLISEPDKAILVGTWLVGQGGQS</sequence>
<dbReference type="Proteomes" id="UP000264036">
    <property type="component" value="Unassembled WGS sequence"/>
</dbReference>
<evidence type="ECO:0000313" key="8">
    <source>
        <dbReference type="EMBL" id="HBP28265.1"/>
    </source>
</evidence>
<feature type="transmembrane region" description="Helical" evidence="6">
    <location>
        <begin position="115"/>
        <end position="139"/>
    </location>
</feature>
<feature type="transmembrane region" description="Helical" evidence="6">
    <location>
        <begin position="84"/>
        <end position="103"/>
    </location>
</feature>
<protein>
    <recommendedName>
        <fullName evidence="7">MASE1 domain-containing protein</fullName>
    </recommendedName>
</protein>
<evidence type="ECO:0000259" key="7">
    <source>
        <dbReference type="Pfam" id="PF05231"/>
    </source>
</evidence>
<comment type="caution">
    <text evidence="8">The sequence shown here is derived from an EMBL/GenBank/DDBJ whole genome shotgun (WGS) entry which is preliminary data.</text>
</comment>
<feature type="transmembrane region" description="Helical" evidence="6">
    <location>
        <begin position="280"/>
        <end position="300"/>
    </location>
</feature>
<feature type="transmembrane region" description="Helical" evidence="6">
    <location>
        <begin position="35"/>
        <end position="53"/>
    </location>
</feature>
<keyword evidence="4 6" id="KW-1133">Transmembrane helix</keyword>
<evidence type="ECO:0000256" key="3">
    <source>
        <dbReference type="ARBA" id="ARBA00022692"/>
    </source>
</evidence>
<feature type="transmembrane region" description="Helical" evidence="6">
    <location>
        <begin position="185"/>
        <end position="204"/>
    </location>
</feature>
<dbReference type="GO" id="GO:0005886">
    <property type="term" value="C:plasma membrane"/>
    <property type="evidence" value="ECO:0007669"/>
    <property type="project" value="UniProtKB-SubCell"/>
</dbReference>
<dbReference type="AlphaFoldDB" id="A0A356LCM1"/>
<comment type="subcellular location">
    <subcellularLocation>
        <location evidence="1">Cell membrane</location>
        <topology evidence="1">Multi-pass membrane protein</topology>
    </subcellularLocation>
</comment>
<keyword evidence="5 6" id="KW-0472">Membrane</keyword>
<feature type="domain" description="MASE1" evidence="7">
    <location>
        <begin position="17"/>
        <end position="299"/>
    </location>
</feature>
<evidence type="ECO:0000256" key="2">
    <source>
        <dbReference type="ARBA" id="ARBA00022475"/>
    </source>
</evidence>
<dbReference type="Pfam" id="PF05231">
    <property type="entry name" value="MASE1"/>
    <property type="match status" value="1"/>
</dbReference>
<evidence type="ECO:0000256" key="6">
    <source>
        <dbReference type="SAM" id="Phobius"/>
    </source>
</evidence>
<evidence type="ECO:0000313" key="9">
    <source>
        <dbReference type="Proteomes" id="UP000264036"/>
    </source>
</evidence>
<dbReference type="EMBL" id="DOEK01000004">
    <property type="protein sequence ID" value="HBP28265.1"/>
    <property type="molecule type" value="Genomic_DNA"/>
</dbReference>
<feature type="transmembrane region" description="Helical" evidence="6">
    <location>
        <begin position="60"/>
        <end position="78"/>
    </location>
</feature>
<accession>A0A356LCM1</accession>
<keyword evidence="2" id="KW-1003">Cell membrane</keyword>
<evidence type="ECO:0000256" key="5">
    <source>
        <dbReference type="ARBA" id="ARBA00023136"/>
    </source>
</evidence>
<dbReference type="InterPro" id="IPR007895">
    <property type="entry name" value="MASE1"/>
</dbReference>
<evidence type="ECO:0000256" key="4">
    <source>
        <dbReference type="ARBA" id="ARBA00022989"/>
    </source>
</evidence>